<keyword evidence="2" id="KW-0456">Lyase</keyword>
<dbReference type="Gene3D" id="3.40.50.10090">
    <property type="match status" value="1"/>
</dbReference>
<dbReference type="SUPFAM" id="SSF69618">
    <property type="entry name" value="HemD-like"/>
    <property type="match status" value="1"/>
</dbReference>
<dbReference type="InterPro" id="IPR036108">
    <property type="entry name" value="4pyrrol_syn_uPrphyn_synt_sf"/>
</dbReference>
<dbReference type="Proteomes" id="UP001262754">
    <property type="component" value="Unassembled WGS sequence"/>
</dbReference>
<comment type="caution">
    <text evidence="2">The sequence shown here is derived from an EMBL/GenBank/DDBJ whole genome shotgun (WGS) entry which is preliminary data.</text>
</comment>
<dbReference type="EMBL" id="JAVDRL010000004">
    <property type="protein sequence ID" value="MDR6530866.1"/>
    <property type="molecule type" value="Genomic_DNA"/>
</dbReference>
<evidence type="ECO:0000259" key="1">
    <source>
        <dbReference type="Pfam" id="PF02602"/>
    </source>
</evidence>
<dbReference type="InterPro" id="IPR003754">
    <property type="entry name" value="4pyrrol_synth_uPrphyn_synth"/>
</dbReference>
<name>A0ABU1MYU6_9CAUL</name>
<accession>A0ABU1MYU6</accession>
<dbReference type="EC" id="4.2.1.75" evidence="2"/>
<dbReference type="RefSeq" id="WP_310030613.1">
    <property type="nucleotide sequence ID" value="NZ_JAVDRL010000004.1"/>
</dbReference>
<gene>
    <name evidence="2" type="ORF">J2800_001605</name>
</gene>
<organism evidence="2 3">
    <name type="scientific">Caulobacter rhizosphaerae</name>
    <dbReference type="NCBI Taxonomy" id="2010972"/>
    <lineage>
        <taxon>Bacteria</taxon>
        <taxon>Pseudomonadati</taxon>
        <taxon>Pseudomonadota</taxon>
        <taxon>Alphaproteobacteria</taxon>
        <taxon>Caulobacterales</taxon>
        <taxon>Caulobacteraceae</taxon>
        <taxon>Caulobacter</taxon>
    </lineage>
</organism>
<reference evidence="2 3" key="1">
    <citation type="submission" date="2023-07" db="EMBL/GenBank/DDBJ databases">
        <title>Sorghum-associated microbial communities from plants grown in Nebraska, USA.</title>
        <authorList>
            <person name="Schachtman D."/>
        </authorList>
    </citation>
    <scope>NUCLEOTIDE SEQUENCE [LARGE SCALE GENOMIC DNA]</scope>
    <source>
        <strain evidence="2 3">DS2154</strain>
    </source>
</reference>
<dbReference type="CDD" id="cd06578">
    <property type="entry name" value="HemD"/>
    <property type="match status" value="1"/>
</dbReference>
<protein>
    <submittedName>
        <fullName evidence="2">Uroporphyrinogen-III synthase</fullName>
        <ecNumber evidence="2">4.2.1.75</ecNumber>
    </submittedName>
</protein>
<dbReference type="GO" id="GO:0004852">
    <property type="term" value="F:uroporphyrinogen-III synthase activity"/>
    <property type="evidence" value="ECO:0007669"/>
    <property type="project" value="UniProtKB-EC"/>
</dbReference>
<keyword evidence="3" id="KW-1185">Reference proteome</keyword>
<feature type="domain" description="Tetrapyrrole biosynthesis uroporphyrinogen III synthase" evidence="1">
    <location>
        <begin position="19"/>
        <end position="229"/>
    </location>
</feature>
<sequence length="235" mass="23984">MTVGARRIWVTRALPGAEATAARLEAMGLAPLIDPLLEVRDLSPPVDLAGVAALAFTSVNGVAAFARLDAGRDRPVFAVGDRTARAAREAGFSSVTSAAGDVEALTALILDHAGRLDGAVLHPSALEPAGDLVTPLVSTGLNARRLAVYEAVERDPSSSTLSGLDQMEAVLLHSPRAARALSCCLAERPAPALRALCLSAAVARPLEGLLQAGGLGGVTSAPHPDETALLALLTL</sequence>
<evidence type="ECO:0000313" key="2">
    <source>
        <dbReference type="EMBL" id="MDR6530866.1"/>
    </source>
</evidence>
<proteinExistence type="predicted"/>
<evidence type="ECO:0000313" key="3">
    <source>
        <dbReference type="Proteomes" id="UP001262754"/>
    </source>
</evidence>
<dbReference type="Pfam" id="PF02602">
    <property type="entry name" value="HEM4"/>
    <property type="match status" value="1"/>
</dbReference>